<reference evidence="20 21" key="1">
    <citation type="submission" date="2024-06" db="EMBL/GenBank/DDBJ databases">
        <authorList>
            <person name="Kraege A."/>
            <person name="Thomma B."/>
        </authorList>
    </citation>
    <scope>NUCLEOTIDE SEQUENCE [LARGE SCALE GENOMIC DNA]</scope>
</reference>
<gene>
    <name evidence="20" type="primary">g4329</name>
    <name evidence="20" type="ORF">VP750_LOCUS3695</name>
</gene>
<keyword evidence="12" id="KW-0479">Metal-binding</keyword>
<dbReference type="NCBIfam" id="NF006687">
    <property type="entry name" value="PRK09234.1"/>
    <property type="match status" value="1"/>
</dbReference>
<keyword evidence="21" id="KW-1185">Reference proteome</keyword>
<dbReference type="InterPro" id="IPR034405">
    <property type="entry name" value="F420"/>
</dbReference>
<dbReference type="NCBIfam" id="TIGR03550">
    <property type="entry name" value="F420_cofG"/>
    <property type="match status" value="1"/>
</dbReference>
<evidence type="ECO:0000259" key="19">
    <source>
        <dbReference type="PROSITE" id="PS51918"/>
    </source>
</evidence>
<evidence type="ECO:0000256" key="1">
    <source>
        <dbReference type="ARBA" id="ARBA00001966"/>
    </source>
</evidence>
<feature type="compositionally biased region" description="Low complexity" evidence="18">
    <location>
        <begin position="461"/>
        <end position="470"/>
    </location>
</feature>
<dbReference type="Gene3D" id="3.20.20.70">
    <property type="entry name" value="Aldolase class I"/>
    <property type="match status" value="2"/>
</dbReference>
<evidence type="ECO:0000313" key="20">
    <source>
        <dbReference type="EMBL" id="CAL5222036.1"/>
    </source>
</evidence>
<dbReference type="Proteomes" id="UP001497392">
    <property type="component" value="Unassembled WGS sequence"/>
</dbReference>
<dbReference type="HAMAP" id="MF_01612">
    <property type="entry name" value="FO_synth_sub2"/>
    <property type="match status" value="1"/>
</dbReference>
<sequence>MAAHAYAFPPFLPSDLSRSSSRTSRHAGCNRARAQAGTSQSTNAIQQLISKSKDVPQQVLHQLTGLHGESLSDLYKAAASLRDEAHKFVTFSPKVFTPLTRLCRDACGYCTFAQPPVPGRRSYMTMEEVLQVASMGVQQGCAEILFTLGDKPEELYPEAAQELRQLGYGSTLEYVADAAGTVMRETGLLPHINAGVMGLAEVRALRQVSAGQGLMLESSSRRLMQPGMPHHNCPDKDPVARLRTIEAAGQASVPYTSGLLIGIGETREERVQSLLDLRALHHQYGHIQELIIQNFVPKKNTAMAHAPEPPFEELLWTIAVTRLLFGPSMNIQAPPNLTSGSVGAEMGWRAILNAGANDFGGISPVTRDYVNPEKPWPHLHALASATAAAGKALVPRLTVYPETVKAADRWLDNSAGRSSPFAATMRLADGSGYARSSGWCPGMASEKPQASEAHADRTAAHAHASSSALDSESRHERNAQSSTPVPRAKRGPRRWQVEVGADGLLQGAAKPPASAEISTLVAAVLNEERQLSEEDIILLFSARGADFELVCAAADQLRETLCGNIVRYAVNRNINYTNRCTYACGFCAFSKGRIAEELRGSPYLLPYTEISRRTQEAWARGASETCMQGGIHPDFTGETYLRLLEAAKAGAPDIHVHAFSPLEVTEGARTLGWSLRRYLTALKEAGLGSLPGTAAEVLDDETRAIICPDKLNTAQWLEVIETAHEVGLSTTATIMFGHVDGPRNWARHLIAIRDLQQRTGGITEFVPLPFVHMEAPIYLKGRARKGPTLHECFLMHAVARLTLQKALPNIQASWVKMGPERAAALMHAGCNDMGGSIMNESITRAAGAKHGQELPPERMEELILAAGRIPQQRTTVYTRPPAEQTAKSYGATPLEPVINLPLRFPDRGQAKMLA</sequence>
<dbReference type="InterPro" id="IPR013785">
    <property type="entry name" value="Aldolase_TIM"/>
</dbReference>
<keyword evidence="10" id="KW-0808">Transferase</keyword>
<evidence type="ECO:0000256" key="17">
    <source>
        <dbReference type="ARBA" id="ARBA00048974"/>
    </source>
</evidence>
<evidence type="ECO:0000256" key="18">
    <source>
        <dbReference type="SAM" id="MobiDB-lite"/>
    </source>
</evidence>
<comment type="similarity">
    <text evidence="4">In the C-terminal section; belongs to the radical SAM superfamily. CofH family.</text>
</comment>
<evidence type="ECO:0000313" key="21">
    <source>
        <dbReference type="Proteomes" id="UP001497392"/>
    </source>
</evidence>
<dbReference type="InterPro" id="IPR045567">
    <property type="entry name" value="CofH/MnqC-like_C"/>
</dbReference>
<dbReference type="SUPFAM" id="SSF102114">
    <property type="entry name" value="Radical SAM enzymes"/>
    <property type="match status" value="2"/>
</dbReference>
<dbReference type="SFLD" id="SFLDF00294">
    <property type="entry name" value="7_8-didemethyl-8-hydroxy-5-dea"/>
    <property type="match status" value="1"/>
</dbReference>
<comment type="catalytic activity">
    <reaction evidence="16">
        <text>5-amino-6-(D-ribitylamino)uracil + L-tyrosine + S-adenosyl-L-methionine = 5-amino-5-(4-hydroxybenzyl)-6-(D-ribitylimino)-5,6-dihydrouracil + 2-iminoacetate + 5'-deoxyadenosine + L-methionine + H(+)</text>
        <dbReference type="Rhea" id="RHEA:55200"/>
        <dbReference type="ChEBI" id="CHEBI:15378"/>
        <dbReference type="ChEBI" id="CHEBI:15934"/>
        <dbReference type="ChEBI" id="CHEBI:17319"/>
        <dbReference type="ChEBI" id="CHEBI:57844"/>
        <dbReference type="ChEBI" id="CHEBI:58315"/>
        <dbReference type="ChEBI" id="CHEBI:59789"/>
        <dbReference type="ChEBI" id="CHEBI:77846"/>
        <dbReference type="ChEBI" id="CHEBI:85936"/>
        <dbReference type="EC" id="2.5.1.147"/>
    </reaction>
</comment>
<keyword evidence="13" id="KW-0408">Iron</keyword>
<dbReference type="EMBL" id="CAXHTA020000006">
    <property type="protein sequence ID" value="CAL5222036.1"/>
    <property type="molecule type" value="Genomic_DNA"/>
</dbReference>
<dbReference type="SFLD" id="SFLDS00029">
    <property type="entry name" value="Radical_SAM"/>
    <property type="match status" value="3"/>
</dbReference>
<evidence type="ECO:0000256" key="11">
    <source>
        <dbReference type="ARBA" id="ARBA00022691"/>
    </source>
</evidence>
<dbReference type="NCBIfam" id="TIGR03551">
    <property type="entry name" value="F420_cofH"/>
    <property type="match status" value="1"/>
</dbReference>
<comment type="function">
    <text evidence="2">Catalyzes the radical-mediated synthesis of 7,8-didemethyl-8-hydroxy-5-deazariboflavin (FO) from 5-amino-6-(D-ribitylamino)uracil and L-tyrosine.</text>
</comment>
<accession>A0ABP1FST6</accession>
<feature type="domain" description="Radical SAM core" evidence="19">
    <location>
        <begin position="89"/>
        <end position="334"/>
    </location>
</feature>
<dbReference type="InterPro" id="IPR007197">
    <property type="entry name" value="rSAM"/>
</dbReference>
<evidence type="ECO:0000256" key="13">
    <source>
        <dbReference type="ARBA" id="ARBA00023004"/>
    </source>
</evidence>
<keyword evidence="14" id="KW-0411">Iron-sulfur</keyword>
<dbReference type="EC" id="2.5.1.147" evidence="7"/>
<dbReference type="PANTHER" id="PTHR43076">
    <property type="entry name" value="FO SYNTHASE (COFH)"/>
    <property type="match status" value="1"/>
</dbReference>
<comment type="caution">
    <text evidence="20">The sequence shown here is derived from an EMBL/GenBank/DDBJ whole genome shotgun (WGS) entry which is preliminary data.</text>
</comment>
<name>A0ABP1FST6_9CHLO</name>
<comment type="catalytic activity">
    <reaction evidence="17">
        <text>5-amino-5-(4-hydroxybenzyl)-6-(D-ribitylimino)-5,6-dihydrouracil + S-adenosyl-L-methionine = 7,8-didemethyl-8-hydroxy-5-deazariboflavin + 5'-deoxyadenosine + L-methionine + NH4(+) + H(+)</text>
        <dbReference type="Rhea" id="RHEA:55204"/>
        <dbReference type="ChEBI" id="CHEBI:15378"/>
        <dbReference type="ChEBI" id="CHEBI:17319"/>
        <dbReference type="ChEBI" id="CHEBI:28938"/>
        <dbReference type="ChEBI" id="CHEBI:57844"/>
        <dbReference type="ChEBI" id="CHEBI:59789"/>
        <dbReference type="ChEBI" id="CHEBI:59904"/>
        <dbReference type="ChEBI" id="CHEBI:85936"/>
        <dbReference type="EC" id="4.3.1.32"/>
    </reaction>
</comment>
<feature type="region of interest" description="Disordered" evidence="18">
    <location>
        <begin position="16"/>
        <end position="41"/>
    </location>
</feature>
<dbReference type="SFLD" id="SFLDF00343">
    <property type="entry name" value="aminofutalosine_synthase_(mqnE"/>
    <property type="match status" value="1"/>
</dbReference>
<evidence type="ECO:0000256" key="9">
    <source>
        <dbReference type="ARBA" id="ARBA00022485"/>
    </source>
</evidence>
<dbReference type="PANTHER" id="PTHR43076:SF1">
    <property type="entry name" value="LIPOYL SYNTHASE 2"/>
    <property type="match status" value="1"/>
</dbReference>
<dbReference type="InterPro" id="IPR019940">
    <property type="entry name" value="CofH_family"/>
</dbReference>
<evidence type="ECO:0000256" key="7">
    <source>
        <dbReference type="ARBA" id="ARBA00012289"/>
    </source>
</evidence>
<protein>
    <recommendedName>
        <fullName evidence="8">FO synthase</fullName>
        <ecNumber evidence="7">2.5.1.147</ecNumber>
        <ecNumber evidence="6">4.3.1.32</ecNumber>
    </recommendedName>
</protein>
<organism evidence="20 21">
    <name type="scientific">Coccomyxa viridis</name>
    <dbReference type="NCBI Taxonomy" id="1274662"/>
    <lineage>
        <taxon>Eukaryota</taxon>
        <taxon>Viridiplantae</taxon>
        <taxon>Chlorophyta</taxon>
        <taxon>core chlorophytes</taxon>
        <taxon>Trebouxiophyceae</taxon>
        <taxon>Trebouxiophyceae incertae sedis</taxon>
        <taxon>Coccomyxaceae</taxon>
        <taxon>Coccomyxa</taxon>
    </lineage>
</organism>
<dbReference type="CDD" id="cd01335">
    <property type="entry name" value="Radical_SAM"/>
    <property type="match status" value="2"/>
</dbReference>
<evidence type="ECO:0000256" key="8">
    <source>
        <dbReference type="ARBA" id="ARBA00022220"/>
    </source>
</evidence>
<evidence type="ECO:0000256" key="14">
    <source>
        <dbReference type="ARBA" id="ARBA00023014"/>
    </source>
</evidence>
<dbReference type="Pfam" id="PF19288">
    <property type="entry name" value="CofH_C"/>
    <property type="match status" value="1"/>
</dbReference>
<dbReference type="InterPro" id="IPR020050">
    <property type="entry name" value="FO_synthase_su2"/>
</dbReference>
<dbReference type="SFLD" id="SFLDG01389">
    <property type="entry name" value="menaquinone_synthsis_involved"/>
    <property type="match status" value="1"/>
</dbReference>
<evidence type="ECO:0000256" key="5">
    <source>
        <dbReference type="ARBA" id="ARBA00010826"/>
    </source>
</evidence>
<comment type="similarity">
    <text evidence="5">In the N-terminal section; belongs to the radical SAM superfamily. CofG family.</text>
</comment>
<dbReference type="NCBIfam" id="TIGR00423">
    <property type="entry name" value="CofH family radical SAM protein"/>
    <property type="match status" value="1"/>
</dbReference>
<evidence type="ECO:0000256" key="3">
    <source>
        <dbReference type="ARBA" id="ARBA00004712"/>
    </source>
</evidence>
<dbReference type="HAMAP" id="MF_01611">
    <property type="entry name" value="FO_synth_sub1"/>
    <property type="match status" value="1"/>
</dbReference>
<dbReference type="InterPro" id="IPR019939">
    <property type="entry name" value="CofG_family"/>
</dbReference>
<dbReference type="NCBIfam" id="NF004884">
    <property type="entry name" value="PRK06245.1"/>
    <property type="match status" value="1"/>
</dbReference>
<comment type="pathway">
    <text evidence="3">Cofactor biosynthesis; coenzyme F0 biosynthesis.</text>
</comment>
<proteinExistence type="inferred from homology"/>
<evidence type="ECO:0000256" key="6">
    <source>
        <dbReference type="ARBA" id="ARBA00012126"/>
    </source>
</evidence>
<keyword evidence="15" id="KW-0456">Lyase</keyword>
<dbReference type="SMART" id="SM00729">
    <property type="entry name" value="Elp3"/>
    <property type="match status" value="2"/>
</dbReference>
<dbReference type="Pfam" id="PF04055">
    <property type="entry name" value="Radical_SAM"/>
    <property type="match status" value="2"/>
</dbReference>
<dbReference type="InterPro" id="IPR058240">
    <property type="entry name" value="rSAM_sf"/>
</dbReference>
<dbReference type="SFLD" id="SFLDG01064">
    <property type="entry name" value="F420__menaquinone_cofactor_bio"/>
    <property type="match status" value="3"/>
</dbReference>
<evidence type="ECO:0000256" key="2">
    <source>
        <dbReference type="ARBA" id="ARBA00003692"/>
    </source>
</evidence>
<feature type="region of interest" description="Disordered" evidence="18">
    <location>
        <begin position="443"/>
        <end position="493"/>
    </location>
</feature>
<dbReference type="PROSITE" id="PS51918">
    <property type="entry name" value="RADICAL_SAM"/>
    <property type="match status" value="2"/>
</dbReference>
<evidence type="ECO:0000256" key="15">
    <source>
        <dbReference type="ARBA" id="ARBA00023239"/>
    </source>
</evidence>
<feature type="domain" description="Radical SAM core" evidence="19">
    <location>
        <begin position="566"/>
        <end position="805"/>
    </location>
</feature>
<comment type="cofactor">
    <cofactor evidence="1">
        <name>[4Fe-4S] cluster</name>
        <dbReference type="ChEBI" id="CHEBI:49883"/>
    </cofactor>
</comment>
<dbReference type="InterPro" id="IPR006638">
    <property type="entry name" value="Elp3/MiaA/NifB-like_rSAM"/>
</dbReference>
<keyword evidence="11" id="KW-0949">S-adenosyl-L-methionine</keyword>
<evidence type="ECO:0000256" key="12">
    <source>
        <dbReference type="ARBA" id="ARBA00022723"/>
    </source>
</evidence>
<dbReference type="SFLD" id="SFLDG01388">
    <property type="entry name" value="7_8-didemethyl-8-hydroxy-5-dea"/>
    <property type="match status" value="2"/>
</dbReference>
<dbReference type="EC" id="4.3.1.32" evidence="6"/>
<keyword evidence="9" id="KW-0004">4Fe-4S</keyword>
<evidence type="ECO:0000256" key="16">
    <source>
        <dbReference type="ARBA" id="ARBA00048468"/>
    </source>
</evidence>
<evidence type="ECO:0000256" key="10">
    <source>
        <dbReference type="ARBA" id="ARBA00022679"/>
    </source>
</evidence>
<evidence type="ECO:0000256" key="4">
    <source>
        <dbReference type="ARBA" id="ARBA00010051"/>
    </source>
</evidence>